<gene>
    <name evidence="1" type="ORF">S03H2_45542</name>
</gene>
<accession>X1J0G4</accession>
<comment type="caution">
    <text evidence="1">The sequence shown here is derived from an EMBL/GenBank/DDBJ whole genome shotgun (WGS) entry which is preliminary data.</text>
</comment>
<organism evidence="1">
    <name type="scientific">marine sediment metagenome</name>
    <dbReference type="NCBI Taxonomy" id="412755"/>
    <lineage>
        <taxon>unclassified sequences</taxon>
        <taxon>metagenomes</taxon>
        <taxon>ecological metagenomes</taxon>
    </lineage>
</organism>
<dbReference type="AlphaFoldDB" id="X1J0G4"/>
<feature type="non-terminal residue" evidence="1">
    <location>
        <position position="1"/>
    </location>
</feature>
<evidence type="ECO:0000313" key="1">
    <source>
        <dbReference type="EMBL" id="GAH71844.1"/>
    </source>
</evidence>
<protein>
    <submittedName>
        <fullName evidence="1">Uncharacterized protein</fullName>
    </submittedName>
</protein>
<sequence length="58" mass="6719">KVGGGSKFIILRNICVLEIKFNNFIPNWAIKIVQKSNCIQEKMPKFPFSVLTIDYFNI</sequence>
<proteinExistence type="predicted"/>
<name>X1J0G4_9ZZZZ</name>
<dbReference type="EMBL" id="BARU01028544">
    <property type="protein sequence ID" value="GAH71844.1"/>
    <property type="molecule type" value="Genomic_DNA"/>
</dbReference>
<reference evidence="1" key="1">
    <citation type="journal article" date="2014" name="Front. Microbiol.">
        <title>High frequency of phylogenetically diverse reductive dehalogenase-homologous genes in deep subseafloor sedimentary metagenomes.</title>
        <authorList>
            <person name="Kawai M."/>
            <person name="Futagami T."/>
            <person name="Toyoda A."/>
            <person name="Takaki Y."/>
            <person name="Nishi S."/>
            <person name="Hori S."/>
            <person name="Arai W."/>
            <person name="Tsubouchi T."/>
            <person name="Morono Y."/>
            <person name="Uchiyama I."/>
            <person name="Ito T."/>
            <person name="Fujiyama A."/>
            <person name="Inagaki F."/>
            <person name="Takami H."/>
        </authorList>
    </citation>
    <scope>NUCLEOTIDE SEQUENCE</scope>
    <source>
        <strain evidence="1">Expedition CK06-06</strain>
    </source>
</reference>